<reference evidence="1" key="2">
    <citation type="journal article" date="2019" name="IMA Fungus">
        <title>Genome sequencing and comparison of five Tilletia species to identify candidate genes for the detection of regulated species infecting wheat.</title>
        <authorList>
            <person name="Nguyen H.D.T."/>
            <person name="Sultana T."/>
            <person name="Kesanakurti P."/>
            <person name="Hambleton S."/>
        </authorList>
    </citation>
    <scope>NUCLEOTIDE SEQUENCE</scope>
    <source>
        <strain evidence="1">DAOMC 236426</strain>
    </source>
</reference>
<evidence type="ECO:0000313" key="2">
    <source>
        <dbReference type="Proteomes" id="UP000077684"/>
    </source>
</evidence>
<accession>A0A8X7MJU1</accession>
<dbReference type="AlphaFoldDB" id="A0A8X7MJU1"/>
<protein>
    <submittedName>
        <fullName evidence="1">Uncharacterized protein</fullName>
    </submittedName>
</protein>
<name>A0A8X7MJU1_9BASI</name>
<dbReference type="Proteomes" id="UP000077684">
    <property type="component" value="Unassembled WGS sequence"/>
</dbReference>
<gene>
    <name evidence="1" type="ORF">A4X06_0g8728</name>
</gene>
<comment type="caution">
    <text evidence="1">The sequence shown here is derived from an EMBL/GenBank/DDBJ whole genome shotgun (WGS) entry which is preliminary data.</text>
</comment>
<evidence type="ECO:0000313" key="1">
    <source>
        <dbReference type="EMBL" id="KAE8238523.1"/>
    </source>
</evidence>
<reference evidence="1" key="1">
    <citation type="submission" date="2016-04" db="EMBL/GenBank/DDBJ databases">
        <authorList>
            <person name="Nguyen H.D."/>
            <person name="Samba Siva P."/>
            <person name="Cullis J."/>
            <person name="Levesque C.A."/>
            <person name="Hambleton S."/>
        </authorList>
    </citation>
    <scope>NUCLEOTIDE SEQUENCE</scope>
    <source>
        <strain evidence="1">DAOMC 236426</strain>
    </source>
</reference>
<keyword evidence="2" id="KW-1185">Reference proteome</keyword>
<dbReference type="EMBL" id="LWDE02002060">
    <property type="protein sequence ID" value="KAE8238523.1"/>
    <property type="molecule type" value="Genomic_DNA"/>
</dbReference>
<proteinExistence type="predicted"/>
<organism evidence="1 2">
    <name type="scientific">Tilletia controversa</name>
    <name type="common">dwarf bunt fungus</name>
    <dbReference type="NCBI Taxonomy" id="13291"/>
    <lineage>
        <taxon>Eukaryota</taxon>
        <taxon>Fungi</taxon>
        <taxon>Dikarya</taxon>
        <taxon>Basidiomycota</taxon>
        <taxon>Ustilaginomycotina</taxon>
        <taxon>Exobasidiomycetes</taxon>
        <taxon>Tilletiales</taxon>
        <taxon>Tilletiaceae</taxon>
        <taxon>Tilletia</taxon>
    </lineage>
</organism>
<sequence length="148" mass="16864">MVKETSKARWAGPFSQLEIESILHSPFQTSPLKFLVKPNGDLRPLQNFSFPYDDSYPSINSYIDSNHFLTEWDGVRIVQQQIRDLKSRYSYLDAATADAKEAFRACLADLTNFPGRSSSLVQTSFIWISSWASALPPPPEFGERLRML</sequence>